<organism evidence="1 2">
    <name type="scientific">Dothidotthia symphoricarpi CBS 119687</name>
    <dbReference type="NCBI Taxonomy" id="1392245"/>
    <lineage>
        <taxon>Eukaryota</taxon>
        <taxon>Fungi</taxon>
        <taxon>Dikarya</taxon>
        <taxon>Ascomycota</taxon>
        <taxon>Pezizomycotina</taxon>
        <taxon>Dothideomycetes</taxon>
        <taxon>Pleosporomycetidae</taxon>
        <taxon>Pleosporales</taxon>
        <taxon>Dothidotthiaceae</taxon>
        <taxon>Dothidotthia</taxon>
    </lineage>
</organism>
<dbReference type="GeneID" id="54413803"/>
<gene>
    <name evidence="1" type="ORF">P153DRAFT_73535</name>
</gene>
<dbReference type="EMBL" id="ML977512">
    <property type="protein sequence ID" value="KAF2126937.1"/>
    <property type="molecule type" value="Genomic_DNA"/>
</dbReference>
<evidence type="ECO:0000313" key="1">
    <source>
        <dbReference type="EMBL" id="KAF2126937.1"/>
    </source>
</evidence>
<sequence length="163" mass="18437">MWATSAIGHLLIPFDPDISRSELAKADMHTPALVTDVPLNTHQRITVFRYLPCAGWLLSFTAAQCPIWRHTITGRRIRRGKIRKKQFDCFFLAIVTGTRCDDACISNGRLSRVLAPRESFREVELSEHGVALSCTVRYMCITCSLYNGHSFRAKDTCNMCLEA</sequence>
<proteinExistence type="predicted"/>
<protein>
    <submittedName>
        <fullName evidence="1">Uncharacterized protein</fullName>
    </submittedName>
</protein>
<dbReference type="RefSeq" id="XP_033521329.1">
    <property type="nucleotide sequence ID" value="XM_033673371.1"/>
</dbReference>
<accession>A0A6A6A7Z4</accession>
<dbReference type="AlphaFoldDB" id="A0A6A6A7Z4"/>
<dbReference type="Proteomes" id="UP000799771">
    <property type="component" value="Unassembled WGS sequence"/>
</dbReference>
<name>A0A6A6A7Z4_9PLEO</name>
<reference evidence="1" key="1">
    <citation type="journal article" date="2020" name="Stud. Mycol.">
        <title>101 Dothideomycetes genomes: a test case for predicting lifestyles and emergence of pathogens.</title>
        <authorList>
            <person name="Haridas S."/>
            <person name="Albert R."/>
            <person name="Binder M."/>
            <person name="Bloem J."/>
            <person name="Labutti K."/>
            <person name="Salamov A."/>
            <person name="Andreopoulos B."/>
            <person name="Baker S."/>
            <person name="Barry K."/>
            <person name="Bills G."/>
            <person name="Bluhm B."/>
            <person name="Cannon C."/>
            <person name="Castanera R."/>
            <person name="Culley D."/>
            <person name="Daum C."/>
            <person name="Ezra D."/>
            <person name="Gonzalez J."/>
            <person name="Henrissat B."/>
            <person name="Kuo A."/>
            <person name="Liang C."/>
            <person name="Lipzen A."/>
            <person name="Lutzoni F."/>
            <person name="Magnuson J."/>
            <person name="Mondo S."/>
            <person name="Nolan M."/>
            <person name="Ohm R."/>
            <person name="Pangilinan J."/>
            <person name="Park H.-J."/>
            <person name="Ramirez L."/>
            <person name="Alfaro M."/>
            <person name="Sun H."/>
            <person name="Tritt A."/>
            <person name="Yoshinaga Y."/>
            <person name="Zwiers L.-H."/>
            <person name="Turgeon B."/>
            <person name="Goodwin S."/>
            <person name="Spatafora J."/>
            <person name="Crous P."/>
            <person name="Grigoriev I."/>
        </authorList>
    </citation>
    <scope>NUCLEOTIDE SEQUENCE</scope>
    <source>
        <strain evidence="1">CBS 119687</strain>
    </source>
</reference>
<evidence type="ECO:0000313" key="2">
    <source>
        <dbReference type="Proteomes" id="UP000799771"/>
    </source>
</evidence>
<keyword evidence="2" id="KW-1185">Reference proteome</keyword>